<name>A0A3M8CJQ5_9BACL</name>
<sequence>MRYKAGGTTLTCPCCQNDTFDKDKRQLNSRGATFMGLDWANKVATILVCTRCSYISWFMVEPMEHSQS</sequence>
<dbReference type="EMBL" id="RHHR01000009">
    <property type="protein sequence ID" value="RNB75823.1"/>
    <property type="molecule type" value="Genomic_DNA"/>
</dbReference>
<keyword evidence="2" id="KW-1185">Reference proteome</keyword>
<dbReference type="OrthoDB" id="72206at2"/>
<gene>
    <name evidence="1" type="ORF">EDM52_05240</name>
</gene>
<accession>A0A3M8CJQ5</accession>
<comment type="caution">
    <text evidence="1">The sequence shown here is derived from an EMBL/GenBank/DDBJ whole genome shotgun (WGS) entry which is preliminary data.</text>
</comment>
<protein>
    <recommendedName>
        <fullName evidence="3">DNA-binding protein</fullName>
    </recommendedName>
</protein>
<dbReference type="AlphaFoldDB" id="A0A3M8CJQ5"/>
<proteinExistence type="predicted"/>
<dbReference type="RefSeq" id="WP_122907980.1">
    <property type="nucleotide sequence ID" value="NZ_JAMATA010000001.1"/>
</dbReference>
<dbReference type="Proteomes" id="UP000282028">
    <property type="component" value="Unassembled WGS sequence"/>
</dbReference>
<evidence type="ECO:0008006" key="3">
    <source>
        <dbReference type="Google" id="ProtNLM"/>
    </source>
</evidence>
<reference evidence="1 2" key="1">
    <citation type="submission" date="2018-10" db="EMBL/GenBank/DDBJ databases">
        <title>Phylogenomics of Brevibacillus.</title>
        <authorList>
            <person name="Dunlap C."/>
        </authorList>
    </citation>
    <scope>NUCLEOTIDE SEQUENCE [LARGE SCALE GENOMIC DNA]</scope>
    <source>
        <strain evidence="1 2">JCM 12215</strain>
    </source>
</reference>
<evidence type="ECO:0000313" key="1">
    <source>
        <dbReference type="EMBL" id="RNB75823.1"/>
    </source>
</evidence>
<evidence type="ECO:0000313" key="2">
    <source>
        <dbReference type="Proteomes" id="UP000282028"/>
    </source>
</evidence>
<organism evidence="1 2">
    <name type="scientific">Brevibacillus invocatus</name>
    <dbReference type="NCBI Taxonomy" id="173959"/>
    <lineage>
        <taxon>Bacteria</taxon>
        <taxon>Bacillati</taxon>
        <taxon>Bacillota</taxon>
        <taxon>Bacilli</taxon>
        <taxon>Bacillales</taxon>
        <taxon>Paenibacillaceae</taxon>
        <taxon>Brevibacillus</taxon>
    </lineage>
</organism>